<dbReference type="OrthoDB" id="489874at2"/>
<dbReference type="Proteomes" id="UP000243002">
    <property type="component" value="Unassembled WGS sequence"/>
</dbReference>
<dbReference type="PANTHER" id="PTHR35724:SF1">
    <property type="entry name" value="PROTEIN CHLORORESPIRATORY REDUCTION 6, CHLOROPLASTIC"/>
    <property type="match status" value="1"/>
</dbReference>
<keyword evidence="2" id="KW-1185">Reference proteome</keyword>
<dbReference type="AlphaFoldDB" id="A0A2P7MXJ0"/>
<evidence type="ECO:0000313" key="2">
    <source>
        <dbReference type="Proteomes" id="UP000243002"/>
    </source>
</evidence>
<dbReference type="NCBIfam" id="NF038024">
    <property type="entry name" value="CRR6_slr1097"/>
    <property type="match status" value="1"/>
</dbReference>
<accession>A0A2P7MXJ0</accession>
<gene>
    <name evidence="1" type="ORF">C7K55_05770</name>
</gene>
<dbReference type="GO" id="GO:0010275">
    <property type="term" value="P:NAD(P)H dehydrogenase complex assembly"/>
    <property type="evidence" value="ECO:0007669"/>
    <property type="project" value="TreeGrafter"/>
</dbReference>
<dbReference type="InterPro" id="IPR014946">
    <property type="entry name" value="CRR6"/>
</dbReference>
<evidence type="ECO:0000313" key="1">
    <source>
        <dbReference type="EMBL" id="PSJ05949.1"/>
    </source>
</evidence>
<name>A0A2P7MXJ0_9CYAN</name>
<reference evidence="1 2" key="1">
    <citation type="journal article" date="2018" name="Environ. Microbiol.">
        <title>Ecological and genomic features of two widespread freshwater picocyanobacteria.</title>
        <authorList>
            <person name="Cabello-Yeves P.J."/>
            <person name="Picazo A."/>
            <person name="Camacho A."/>
            <person name="Callieri C."/>
            <person name="Rosselli R."/>
            <person name="Roda-Garcia J.J."/>
            <person name="Coutinho F.H."/>
            <person name="Rodriguez-Valera F."/>
        </authorList>
    </citation>
    <scope>NUCLEOTIDE SEQUENCE [LARGE SCALE GENOMIC DNA]</scope>
    <source>
        <strain evidence="1 2">Tous</strain>
    </source>
</reference>
<dbReference type="RefSeq" id="WP_106502469.1">
    <property type="nucleotide sequence ID" value="NZ_PXXO01000005.1"/>
</dbReference>
<organism evidence="1 2">
    <name type="scientific">Cyanobium usitatum str. Tous</name>
    <dbReference type="NCBI Taxonomy" id="2116684"/>
    <lineage>
        <taxon>Bacteria</taxon>
        <taxon>Bacillati</taxon>
        <taxon>Cyanobacteriota</taxon>
        <taxon>Cyanophyceae</taxon>
        <taxon>Synechococcales</taxon>
        <taxon>Prochlorococcaceae</taxon>
        <taxon>Cyanobium</taxon>
    </lineage>
</organism>
<protein>
    <submittedName>
        <fullName evidence="1">DUF1817 domain-containing protein</fullName>
    </submittedName>
</protein>
<dbReference type="PANTHER" id="PTHR35724">
    <property type="entry name" value="PROTEIN CHLORORESPIRATORY REDUCTION 6, CHLOROPLASTIC"/>
    <property type="match status" value="1"/>
</dbReference>
<proteinExistence type="predicted"/>
<comment type="caution">
    <text evidence="1">The sequence shown here is derived from an EMBL/GenBank/DDBJ whole genome shotgun (WGS) entry which is preliminary data.</text>
</comment>
<dbReference type="Pfam" id="PF08847">
    <property type="entry name" value="Crr6"/>
    <property type="match status" value="1"/>
</dbReference>
<sequence length="160" mass="17813">MAPVEISESQIRQLDLAALQPWFSLSPDALVQQAGSLELHFNWPRADDDPRELSEIAELRLWSLRADAEAPWLPLLLERGGGQLTRHAAMVLPHQFSRTEGIRFAPESLELWITHRLFSLDAWARLHGLSCRQGLGQMAAVLGYELDGGFWAPLSAGAAH</sequence>
<dbReference type="EMBL" id="PXXO01000005">
    <property type="protein sequence ID" value="PSJ05949.1"/>
    <property type="molecule type" value="Genomic_DNA"/>
</dbReference>